<dbReference type="InterPro" id="IPR029052">
    <property type="entry name" value="Metallo-depent_PP-like"/>
</dbReference>
<evidence type="ECO:0000256" key="5">
    <source>
        <dbReference type="ARBA" id="ARBA00031248"/>
    </source>
</evidence>
<evidence type="ECO:0000256" key="1">
    <source>
        <dbReference type="ARBA" id="ARBA00003413"/>
    </source>
</evidence>
<dbReference type="AlphaFoldDB" id="U2EJ26"/>
<keyword evidence="4 10" id="KW-0378">Hydrolase</keyword>
<dbReference type="PANTHER" id="PTHR40942">
    <property type="match status" value="1"/>
</dbReference>
<dbReference type="RefSeq" id="WP_006913657.1">
    <property type="nucleotide sequence ID" value="NZ_AFNV02000024.1"/>
</dbReference>
<proteinExistence type="inferred from homology"/>
<organism evidence="10 11">
    <name type="scientific">Salinisphaera shabanensis E1L3A</name>
    <dbReference type="NCBI Taxonomy" id="1033802"/>
    <lineage>
        <taxon>Bacteria</taxon>
        <taxon>Pseudomonadati</taxon>
        <taxon>Pseudomonadota</taxon>
        <taxon>Gammaproteobacteria</taxon>
        <taxon>Salinisphaerales</taxon>
        <taxon>Salinisphaeraceae</taxon>
        <taxon>Salinisphaera</taxon>
    </lineage>
</organism>
<protein>
    <recommendedName>
        <fullName evidence="3">bis(5'-nucleosyl)-tetraphosphatase (symmetrical)</fullName>
        <ecNumber evidence="3">3.6.1.41</ecNumber>
    </recommendedName>
    <alternativeName>
        <fullName evidence="6">Ap4A hydrolase</fullName>
    </alternativeName>
    <alternativeName>
        <fullName evidence="5">Diadenosine 5',5'''-P1,P4-tetraphosphate pyrophosphohydrolase</fullName>
    </alternativeName>
    <alternativeName>
        <fullName evidence="7">Diadenosine tetraphosphatase</fullName>
    </alternativeName>
</protein>
<evidence type="ECO:0000256" key="3">
    <source>
        <dbReference type="ARBA" id="ARBA00012506"/>
    </source>
</evidence>
<dbReference type="Gene3D" id="3.60.21.10">
    <property type="match status" value="1"/>
</dbReference>
<feature type="domain" description="Calcineurin-like phosphoesterase" evidence="9">
    <location>
        <begin position="4"/>
        <end position="154"/>
    </location>
</feature>
<dbReference type="PIRSF" id="PIRSF000903">
    <property type="entry name" value="B5n-ttraPtase_sm"/>
    <property type="match status" value="1"/>
</dbReference>
<comment type="similarity">
    <text evidence="2">Belongs to the Ap4A hydrolase family.</text>
</comment>
<dbReference type="SUPFAM" id="SSF56300">
    <property type="entry name" value="Metallo-dependent phosphatases"/>
    <property type="match status" value="1"/>
</dbReference>
<evidence type="ECO:0000313" key="11">
    <source>
        <dbReference type="Proteomes" id="UP000006242"/>
    </source>
</evidence>
<dbReference type="Pfam" id="PF00149">
    <property type="entry name" value="Metallophos"/>
    <property type="match status" value="1"/>
</dbReference>
<name>U2EJ26_9GAMM</name>
<keyword evidence="11" id="KW-1185">Reference proteome</keyword>
<evidence type="ECO:0000256" key="4">
    <source>
        <dbReference type="ARBA" id="ARBA00022801"/>
    </source>
</evidence>
<reference evidence="10 11" key="1">
    <citation type="journal article" date="2011" name="J. Bacteriol.">
        <title>Genome sequence of Salinisphaera shabanensis, a gammaproteobacterium from the harsh, variable environment of the brine-seawater interface of the Shaban Deep in the Red Sea.</title>
        <authorList>
            <person name="Antunes A."/>
            <person name="Alam I."/>
            <person name="Bajic V.B."/>
            <person name="Stingl U."/>
        </authorList>
    </citation>
    <scope>NUCLEOTIDE SEQUENCE [LARGE SCALE GENOMIC DNA]</scope>
    <source>
        <strain evidence="10 11">E1L3A</strain>
    </source>
</reference>
<dbReference type="EC" id="3.6.1.41" evidence="3"/>
<dbReference type="GO" id="GO:0008803">
    <property type="term" value="F:bis(5'-nucleosyl)-tetraphosphatase (symmetrical) activity"/>
    <property type="evidence" value="ECO:0007669"/>
    <property type="project" value="UniProtKB-EC"/>
</dbReference>
<gene>
    <name evidence="10" type="primary">apaH</name>
    <name evidence="10" type="ORF">SSPSH_003077</name>
</gene>
<dbReference type="CDD" id="cd07422">
    <property type="entry name" value="MPP_ApaH"/>
    <property type="match status" value="1"/>
</dbReference>
<accession>U2EJ26</accession>
<dbReference type="OrthoDB" id="9807890at2"/>
<dbReference type="InterPro" id="IPR004843">
    <property type="entry name" value="Calcineurin-like_PHP"/>
</dbReference>
<dbReference type="STRING" id="1033802.SSPSH_003077"/>
<dbReference type="Proteomes" id="UP000006242">
    <property type="component" value="Unassembled WGS sequence"/>
</dbReference>
<comment type="catalytic activity">
    <reaction evidence="8">
        <text>P(1),P(4)-bis(5'-adenosyl) tetraphosphate + H2O = 2 ADP + 2 H(+)</text>
        <dbReference type="Rhea" id="RHEA:24252"/>
        <dbReference type="ChEBI" id="CHEBI:15377"/>
        <dbReference type="ChEBI" id="CHEBI:15378"/>
        <dbReference type="ChEBI" id="CHEBI:58141"/>
        <dbReference type="ChEBI" id="CHEBI:456216"/>
        <dbReference type="EC" id="3.6.1.41"/>
    </reaction>
</comment>
<dbReference type="NCBIfam" id="TIGR00668">
    <property type="entry name" value="apaH"/>
    <property type="match status" value="1"/>
</dbReference>
<evidence type="ECO:0000256" key="7">
    <source>
        <dbReference type="ARBA" id="ARBA00033210"/>
    </source>
</evidence>
<dbReference type="InterPro" id="IPR004617">
    <property type="entry name" value="ApaH"/>
</dbReference>
<evidence type="ECO:0000259" key="9">
    <source>
        <dbReference type="Pfam" id="PF00149"/>
    </source>
</evidence>
<dbReference type="EMBL" id="AFNV02000024">
    <property type="protein sequence ID" value="ERJ18020.1"/>
    <property type="molecule type" value="Genomic_DNA"/>
</dbReference>
<evidence type="ECO:0000256" key="8">
    <source>
        <dbReference type="ARBA" id="ARBA00049417"/>
    </source>
</evidence>
<reference evidence="10 11" key="2">
    <citation type="journal article" date="2013" name="PLoS ONE">
        <title>INDIGO - INtegrated Data Warehouse of MIcrobial GenOmes with Examples from the Red Sea Extremophiles.</title>
        <authorList>
            <person name="Alam I."/>
            <person name="Antunes A."/>
            <person name="Kamau A.A."/>
            <person name="Ba Alawi W."/>
            <person name="Kalkatawi M."/>
            <person name="Stingl U."/>
            <person name="Bajic V.B."/>
        </authorList>
    </citation>
    <scope>NUCLEOTIDE SEQUENCE [LARGE SCALE GENOMIC DNA]</scope>
    <source>
        <strain evidence="10 11">E1L3A</strain>
    </source>
</reference>
<dbReference type="PANTHER" id="PTHR40942:SF4">
    <property type="entry name" value="CYTOCHROME C5"/>
    <property type="match status" value="1"/>
</dbReference>
<dbReference type="eggNOG" id="COG0639">
    <property type="taxonomic scope" value="Bacteria"/>
</dbReference>
<comment type="function">
    <text evidence="1">Hydrolyzes diadenosine 5',5'''-P1,P4-tetraphosphate to yield ADP.</text>
</comment>
<comment type="caution">
    <text evidence="10">The sequence shown here is derived from an EMBL/GenBank/DDBJ whole genome shotgun (WGS) entry which is preliminary data.</text>
</comment>
<evidence type="ECO:0000256" key="2">
    <source>
        <dbReference type="ARBA" id="ARBA00005419"/>
    </source>
</evidence>
<dbReference type="NCBIfam" id="NF001204">
    <property type="entry name" value="PRK00166.1"/>
    <property type="match status" value="1"/>
</dbReference>
<sequence length="279" mass="30910">MATFCIGDIHGARSTLDRLLDRLHTIDDQCRLWFVGDLVNRGPDSLGVLRRVRDLGERAVTVLGNHDLSLLALAQRDDAAATAKKGLREIFEAPDGDTLLEWLRHRPLMHRDELLGWTMVHAGIPPQWTIAEAQARARELESTLRGPAHAEFLAGLYGNTPTHWNPELVGLARLRYIANALTRQRFIAPDGGLDMDYKKTLADAPSGLVPWFAWPERAAANERIVFGHWSALERVAWPEDRVWGIDTGAAWGGQLTALQLDGAAPRLVQVEAGASETSR</sequence>
<evidence type="ECO:0000313" key="10">
    <source>
        <dbReference type="EMBL" id="ERJ18020.1"/>
    </source>
</evidence>
<evidence type="ECO:0000256" key="6">
    <source>
        <dbReference type="ARBA" id="ARBA00032248"/>
    </source>
</evidence>